<dbReference type="EMBL" id="CP045892">
    <property type="protein sequence ID" value="QQP52996.1"/>
    <property type="molecule type" value="Genomic_DNA"/>
</dbReference>
<sequence>MAIRDAHVHPHQEAWCPPVVVSWMDSVAAGTPYTFQQDSAPRPQDQTCVVLAEEECAQLLGLQHLAPRQPRPEPMRLLLVREVGEGGVRHTP</sequence>
<keyword evidence="2" id="KW-1185">Reference proteome</keyword>
<evidence type="ECO:0000313" key="2">
    <source>
        <dbReference type="Proteomes" id="UP000595437"/>
    </source>
</evidence>
<gene>
    <name evidence="1" type="ORF">FKW44_005314</name>
</gene>
<dbReference type="OrthoDB" id="9981685at2759"/>
<protein>
    <submittedName>
        <fullName evidence="1">Transposable element tcb2 transposase</fullName>
    </submittedName>
</protein>
<organism evidence="1 2">
    <name type="scientific">Caligus rogercresseyi</name>
    <name type="common">Sea louse</name>
    <dbReference type="NCBI Taxonomy" id="217165"/>
    <lineage>
        <taxon>Eukaryota</taxon>
        <taxon>Metazoa</taxon>
        <taxon>Ecdysozoa</taxon>
        <taxon>Arthropoda</taxon>
        <taxon>Crustacea</taxon>
        <taxon>Multicrustacea</taxon>
        <taxon>Hexanauplia</taxon>
        <taxon>Copepoda</taxon>
        <taxon>Siphonostomatoida</taxon>
        <taxon>Caligidae</taxon>
        <taxon>Caligus</taxon>
    </lineage>
</organism>
<name>A0A7T8KBT8_CALRO</name>
<dbReference type="AlphaFoldDB" id="A0A7T8KBT8"/>
<proteinExistence type="predicted"/>
<accession>A0A7T8KBT8</accession>
<evidence type="ECO:0000313" key="1">
    <source>
        <dbReference type="EMBL" id="QQP52996.1"/>
    </source>
</evidence>
<dbReference type="Proteomes" id="UP000595437">
    <property type="component" value="Chromosome 3"/>
</dbReference>
<reference evidence="2" key="1">
    <citation type="submission" date="2021-01" db="EMBL/GenBank/DDBJ databases">
        <title>Caligus Genome Assembly.</title>
        <authorList>
            <person name="Gallardo-Escarate C."/>
        </authorList>
    </citation>
    <scope>NUCLEOTIDE SEQUENCE [LARGE SCALE GENOMIC DNA]</scope>
</reference>